<dbReference type="InterPro" id="IPR006683">
    <property type="entry name" value="Thioestr_dom"/>
</dbReference>
<evidence type="ECO:0000256" key="1">
    <source>
        <dbReference type="ARBA" id="ARBA00008324"/>
    </source>
</evidence>
<dbReference type="CDD" id="cd03443">
    <property type="entry name" value="PaaI_thioesterase"/>
    <property type="match status" value="2"/>
</dbReference>
<dbReference type="GO" id="GO:0047617">
    <property type="term" value="F:fatty acyl-CoA hydrolase activity"/>
    <property type="evidence" value="ECO:0007669"/>
    <property type="project" value="InterPro"/>
</dbReference>
<name>A0A2R5GFN3_9STRA</name>
<evidence type="ECO:0000259" key="3">
    <source>
        <dbReference type="Pfam" id="PF03061"/>
    </source>
</evidence>
<dbReference type="OrthoDB" id="46529at2759"/>
<evidence type="ECO:0000313" key="4">
    <source>
        <dbReference type="EMBL" id="GBG29730.1"/>
    </source>
</evidence>
<feature type="domain" description="Thioesterase" evidence="3">
    <location>
        <begin position="165"/>
        <end position="235"/>
    </location>
</feature>
<comment type="similarity">
    <text evidence="1">Belongs to the thioesterase PaaI family.</text>
</comment>
<dbReference type="PANTHER" id="PTHR21660:SF1">
    <property type="entry name" value="ACYL-COENZYME A THIOESTERASE 13"/>
    <property type="match status" value="1"/>
</dbReference>
<comment type="caution">
    <text evidence="4">The sequence shown here is derived from an EMBL/GenBank/DDBJ whole genome shotgun (WGS) entry which is preliminary data.</text>
</comment>
<proteinExistence type="inferred from homology"/>
<dbReference type="InterPro" id="IPR029069">
    <property type="entry name" value="HotDog_dom_sf"/>
</dbReference>
<evidence type="ECO:0000313" key="5">
    <source>
        <dbReference type="Proteomes" id="UP000241890"/>
    </source>
</evidence>
<dbReference type="AlphaFoldDB" id="A0A2R5GFN3"/>
<dbReference type="EMBL" id="BEYU01000064">
    <property type="protein sequence ID" value="GBG29730.1"/>
    <property type="molecule type" value="Genomic_DNA"/>
</dbReference>
<organism evidence="4 5">
    <name type="scientific">Hondaea fermentalgiana</name>
    <dbReference type="NCBI Taxonomy" id="2315210"/>
    <lineage>
        <taxon>Eukaryota</taxon>
        <taxon>Sar</taxon>
        <taxon>Stramenopiles</taxon>
        <taxon>Bigyra</taxon>
        <taxon>Labyrinthulomycetes</taxon>
        <taxon>Thraustochytrida</taxon>
        <taxon>Thraustochytriidae</taxon>
        <taxon>Hondaea</taxon>
    </lineage>
</organism>
<dbReference type="Gene3D" id="3.10.129.10">
    <property type="entry name" value="Hotdog Thioesterase"/>
    <property type="match status" value="2"/>
</dbReference>
<reference evidence="4 5" key="1">
    <citation type="submission" date="2017-12" db="EMBL/GenBank/DDBJ databases">
        <title>Sequencing, de novo assembly and annotation of complete genome of a new Thraustochytrid species, strain FCC1311.</title>
        <authorList>
            <person name="Sedici K."/>
            <person name="Godart F."/>
            <person name="Aiese Cigliano R."/>
            <person name="Sanseverino W."/>
            <person name="Barakat M."/>
            <person name="Ortet P."/>
            <person name="Marechal E."/>
            <person name="Cagnac O."/>
            <person name="Amato A."/>
        </authorList>
    </citation>
    <scope>NUCLEOTIDE SEQUENCE [LARGE SCALE GENOMIC DNA]</scope>
</reference>
<sequence>MAHRNEENAGPLWSNKTKKTCGMYCTKKNLNGGHVMHGGCLTTLADAALFTIGEDDLQPNKGWTSNLNMNFVAPVRLGEWVEARGKVTSSTKFLLFLTGELHVDERIVATFTGIVKKAGPHEGHDEDGKLVIDNFEERMGPLWCNKTAKKCGMYCTKNNLNGGYVMHGGCLATLADASLFTIGVDEIPNLSVTANLNMNYVSPVRLGEWVEARGKVTSSTKYLLFISGELHVDERIVATFTGIVKKGPPRSRI</sequence>
<dbReference type="Proteomes" id="UP000241890">
    <property type="component" value="Unassembled WGS sequence"/>
</dbReference>
<dbReference type="Pfam" id="PF03061">
    <property type="entry name" value="4HBT"/>
    <property type="match status" value="2"/>
</dbReference>
<evidence type="ECO:0000256" key="2">
    <source>
        <dbReference type="ARBA" id="ARBA00022801"/>
    </source>
</evidence>
<dbReference type="SUPFAM" id="SSF54637">
    <property type="entry name" value="Thioesterase/thiol ester dehydrase-isomerase"/>
    <property type="match status" value="2"/>
</dbReference>
<keyword evidence="5" id="KW-1185">Reference proteome</keyword>
<accession>A0A2R5GFN3</accession>
<gene>
    <name evidence="4" type="ORF">FCC1311_059512</name>
</gene>
<dbReference type="InParanoid" id="A0A2R5GFN3"/>
<feature type="domain" description="Thioesterase" evidence="3">
    <location>
        <begin position="34"/>
        <end position="106"/>
    </location>
</feature>
<keyword evidence="2" id="KW-0378">Hydrolase</keyword>
<protein>
    <submittedName>
        <fullName evidence="4">Acyl-coenzyme A thioesterase 13</fullName>
    </submittedName>
</protein>
<dbReference type="PANTHER" id="PTHR21660">
    <property type="entry name" value="THIOESTERASE SUPERFAMILY MEMBER-RELATED"/>
    <property type="match status" value="1"/>
</dbReference>
<dbReference type="InterPro" id="IPR039298">
    <property type="entry name" value="ACOT13"/>
</dbReference>